<evidence type="ECO:0000313" key="3">
    <source>
        <dbReference type="Proteomes" id="UP001279734"/>
    </source>
</evidence>
<organism evidence="2 3">
    <name type="scientific">Nepenthes gracilis</name>
    <name type="common">Slender pitcher plant</name>
    <dbReference type="NCBI Taxonomy" id="150966"/>
    <lineage>
        <taxon>Eukaryota</taxon>
        <taxon>Viridiplantae</taxon>
        <taxon>Streptophyta</taxon>
        <taxon>Embryophyta</taxon>
        <taxon>Tracheophyta</taxon>
        <taxon>Spermatophyta</taxon>
        <taxon>Magnoliopsida</taxon>
        <taxon>eudicotyledons</taxon>
        <taxon>Gunneridae</taxon>
        <taxon>Pentapetalae</taxon>
        <taxon>Caryophyllales</taxon>
        <taxon>Nepenthaceae</taxon>
        <taxon>Nepenthes</taxon>
    </lineage>
</organism>
<sequence>MRFSFSKGALQAYGRHSTIRPQKASASRPSTRHQQKSPAATSELARRGSKSRPANHEHQSRSTIIPDPITATFSISCPAMTGRSQQAGCNKSSTSKSST</sequence>
<name>A0AAD3XQL3_NEPGR</name>
<dbReference type="EMBL" id="BSYO01000012">
    <property type="protein sequence ID" value="GMH12871.1"/>
    <property type="molecule type" value="Genomic_DNA"/>
</dbReference>
<accession>A0AAD3XQL3</accession>
<evidence type="ECO:0000313" key="2">
    <source>
        <dbReference type="EMBL" id="GMH12871.1"/>
    </source>
</evidence>
<dbReference type="Proteomes" id="UP001279734">
    <property type="component" value="Unassembled WGS sequence"/>
</dbReference>
<proteinExistence type="predicted"/>
<evidence type="ECO:0000256" key="1">
    <source>
        <dbReference type="SAM" id="MobiDB-lite"/>
    </source>
</evidence>
<feature type="region of interest" description="Disordered" evidence="1">
    <location>
        <begin position="1"/>
        <end position="70"/>
    </location>
</feature>
<dbReference type="AlphaFoldDB" id="A0AAD3XQL3"/>
<reference evidence="2" key="1">
    <citation type="submission" date="2023-05" db="EMBL/GenBank/DDBJ databases">
        <title>Nepenthes gracilis genome sequencing.</title>
        <authorList>
            <person name="Fukushima K."/>
        </authorList>
    </citation>
    <scope>NUCLEOTIDE SEQUENCE</scope>
    <source>
        <strain evidence="2">SING2019-196</strain>
    </source>
</reference>
<gene>
    <name evidence="2" type="ORF">Nepgr_014712</name>
</gene>
<keyword evidence="3" id="KW-1185">Reference proteome</keyword>
<protein>
    <submittedName>
        <fullName evidence="2">Uncharacterized protein</fullName>
    </submittedName>
</protein>
<comment type="caution">
    <text evidence="2">The sequence shown here is derived from an EMBL/GenBank/DDBJ whole genome shotgun (WGS) entry which is preliminary data.</text>
</comment>